<sequence length="962" mass="105816">MPPTLPSGSLLSTSTLTTLSFVERYSEGDFLPDRPPEQPSDLCFSPENAPSRPVPPDQQKHTSPQSLATSVQEFFARFGFLPGIKTLSGTLERDRALAIQRFGLDDPSLWPLIDRCARIANVVFKAPILITLINADTQFVLAAIDWPVKRGDQLMYTESLCSHAALRKDGSMLEIPDTRADWRFKNIPGLPRFYAGQPLLLPVEDDGLLVPVGSFCVLGDSPRSLMTPEERGSLLDLAHLLSTDLSRVFREARQHKENLRRDFLSDLVFNLSSFNSTISPPVDPSVGSELRRPPDPESMLYVTADVRRMLDSDFACLVDLSFLHLWWKTEASRPNMTRTLSWSKYGWIGHDTSTDAKQDPLKPGLRVINYSCSDDCKDYYPETVFNAPRAAHPLLTFLRTYTASSTSGYTYSGSDGPLQYLLPCESQAHIAIPLFSNAQPALLLLVATNRPLHVYEPADMSFASTFATLCLGSIANVKLVKADAAKTAFVSMISHELRTPLHGLLSQLEMIREFAPKEFIAETEWFLQAAEVCGLTLRDVVNDVLDFGKQEHGSGDLRAYHTEADLSVLAHEAMTVAYGRRRQWESVTGESESAVEVYVAIEESPTGWRAMIDVGGLRRVLLNLASNALKYTPKGSIVLSLRELADKSSDGQRLIEFSMKDTGIGMSSEYKKNIFTPFSQASTFNPGTGLGMSISEAILARVGGEIIISSELGQGTTATFTLPIDFKVPRPVRKEADEPRTVTTTLISHNDLALSERSTPSPKPRDTPASTPPPPPPPPPPAKSEKNGTPRPSLTAEISPSVPDSTTELAQSDATDLRVLVVEDNHIGRKILTTLLTRKSVLFREATDGLAALAVYREFLPHLVWTDVSMPVMDGIESARQMRMIENELQIRPAHIVALTGHSSHGEMKEALLGEACLDEWLIKGQANLKTLISGLERVRRAIRRRHGGTSVSSTASAATSV</sequence>
<dbReference type="InterPro" id="IPR011006">
    <property type="entry name" value="CheY-like_superfamily"/>
</dbReference>
<feature type="domain" description="Response regulatory" evidence="9">
    <location>
        <begin position="818"/>
        <end position="939"/>
    </location>
</feature>
<dbReference type="InterPro" id="IPR001789">
    <property type="entry name" value="Sig_transdc_resp-reg_receiver"/>
</dbReference>
<dbReference type="EMBL" id="JARIHO010000005">
    <property type="protein sequence ID" value="KAJ7361101.1"/>
    <property type="molecule type" value="Genomic_DNA"/>
</dbReference>
<comment type="caution">
    <text evidence="10">The sequence shown here is derived from an EMBL/GenBank/DDBJ whole genome shotgun (WGS) entry which is preliminary data.</text>
</comment>
<feature type="modified residue" description="4-aspartylphosphate" evidence="6">
    <location>
        <position position="867"/>
    </location>
</feature>
<accession>A0AAD7EZK2</accession>
<evidence type="ECO:0000256" key="2">
    <source>
        <dbReference type="ARBA" id="ARBA00012438"/>
    </source>
</evidence>
<dbReference type="GO" id="GO:0000155">
    <property type="term" value="F:phosphorelay sensor kinase activity"/>
    <property type="evidence" value="ECO:0007669"/>
    <property type="project" value="InterPro"/>
</dbReference>
<dbReference type="InterPro" id="IPR005467">
    <property type="entry name" value="His_kinase_dom"/>
</dbReference>
<comment type="catalytic activity">
    <reaction evidence="1">
        <text>ATP + protein L-histidine = ADP + protein N-phospho-L-histidine.</text>
        <dbReference type="EC" id="2.7.13.3"/>
    </reaction>
</comment>
<gene>
    <name evidence="10" type="ORF">DFH08DRAFT_365573</name>
</gene>
<dbReference type="Gene3D" id="1.10.287.130">
    <property type="match status" value="1"/>
</dbReference>
<dbReference type="Proteomes" id="UP001218218">
    <property type="component" value="Unassembled WGS sequence"/>
</dbReference>
<feature type="region of interest" description="Disordered" evidence="7">
    <location>
        <begin position="27"/>
        <end position="63"/>
    </location>
</feature>
<keyword evidence="5" id="KW-0418">Kinase</keyword>
<proteinExistence type="predicted"/>
<dbReference type="Pfam" id="PF00072">
    <property type="entry name" value="Response_reg"/>
    <property type="match status" value="1"/>
</dbReference>
<dbReference type="GO" id="GO:0005886">
    <property type="term" value="C:plasma membrane"/>
    <property type="evidence" value="ECO:0007669"/>
    <property type="project" value="TreeGrafter"/>
</dbReference>
<dbReference type="SMART" id="SM00387">
    <property type="entry name" value="HATPase_c"/>
    <property type="match status" value="1"/>
</dbReference>
<dbReference type="PANTHER" id="PTHR43047">
    <property type="entry name" value="TWO-COMPONENT HISTIDINE PROTEIN KINASE"/>
    <property type="match status" value="1"/>
</dbReference>
<keyword evidence="3 6" id="KW-0597">Phosphoprotein</keyword>
<dbReference type="Gene3D" id="3.40.50.2300">
    <property type="match status" value="1"/>
</dbReference>
<evidence type="ECO:0000256" key="5">
    <source>
        <dbReference type="ARBA" id="ARBA00022777"/>
    </source>
</evidence>
<dbReference type="SUPFAM" id="SSF55874">
    <property type="entry name" value="ATPase domain of HSP90 chaperone/DNA topoisomerase II/histidine kinase"/>
    <property type="match status" value="1"/>
</dbReference>
<dbReference type="AlphaFoldDB" id="A0AAD7EZK2"/>
<dbReference type="InterPro" id="IPR036890">
    <property type="entry name" value="HATPase_C_sf"/>
</dbReference>
<evidence type="ECO:0000256" key="6">
    <source>
        <dbReference type="PROSITE-ProRule" id="PRU00169"/>
    </source>
</evidence>
<dbReference type="SUPFAM" id="SSF55781">
    <property type="entry name" value="GAF domain-like"/>
    <property type="match status" value="1"/>
</dbReference>
<evidence type="ECO:0000256" key="7">
    <source>
        <dbReference type="SAM" id="MobiDB-lite"/>
    </source>
</evidence>
<dbReference type="PANTHER" id="PTHR43047:SF72">
    <property type="entry name" value="OSMOSENSING HISTIDINE PROTEIN KINASE SLN1"/>
    <property type="match status" value="1"/>
</dbReference>
<evidence type="ECO:0000313" key="11">
    <source>
        <dbReference type="Proteomes" id="UP001218218"/>
    </source>
</evidence>
<name>A0AAD7EZK2_9AGAR</name>
<dbReference type="Pfam" id="PF00512">
    <property type="entry name" value="HisKA"/>
    <property type="match status" value="1"/>
</dbReference>
<evidence type="ECO:0000256" key="1">
    <source>
        <dbReference type="ARBA" id="ARBA00000085"/>
    </source>
</evidence>
<dbReference type="Gene3D" id="3.30.565.10">
    <property type="entry name" value="Histidine kinase-like ATPase, C-terminal domain"/>
    <property type="match status" value="1"/>
</dbReference>
<feature type="compositionally biased region" description="Polar residues" evidence="7">
    <location>
        <begin position="790"/>
        <end position="811"/>
    </location>
</feature>
<dbReference type="PRINTS" id="PR00344">
    <property type="entry name" value="BCTRLSENSOR"/>
</dbReference>
<evidence type="ECO:0000256" key="4">
    <source>
        <dbReference type="ARBA" id="ARBA00022679"/>
    </source>
</evidence>
<feature type="domain" description="Histidine kinase" evidence="8">
    <location>
        <begin position="492"/>
        <end position="726"/>
    </location>
</feature>
<dbReference type="SMART" id="SM00448">
    <property type="entry name" value="REC"/>
    <property type="match status" value="1"/>
</dbReference>
<dbReference type="InterPro" id="IPR003661">
    <property type="entry name" value="HisK_dim/P_dom"/>
</dbReference>
<dbReference type="SMART" id="SM00388">
    <property type="entry name" value="HisKA"/>
    <property type="match status" value="1"/>
</dbReference>
<dbReference type="InterPro" id="IPR036097">
    <property type="entry name" value="HisK_dim/P_sf"/>
</dbReference>
<feature type="compositionally biased region" description="Pro residues" evidence="7">
    <location>
        <begin position="770"/>
        <end position="782"/>
    </location>
</feature>
<reference evidence="10" key="1">
    <citation type="submission" date="2023-03" db="EMBL/GenBank/DDBJ databases">
        <title>Massive genome expansion in bonnet fungi (Mycena s.s.) driven by repeated elements and novel gene families across ecological guilds.</title>
        <authorList>
            <consortium name="Lawrence Berkeley National Laboratory"/>
            <person name="Harder C.B."/>
            <person name="Miyauchi S."/>
            <person name="Viragh M."/>
            <person name="Kuo A."/>
            <person name="Thoen E."/>
            <person name="Andreopoulos B."/>
            <person name="Lu D."/>
            <person name="Skrede I."/>
            <person name="Drula E."/>
            <person name="Henrissat B."/>
            <person name="Morin E."/>
            <person name="Kohler A."/>
            <person name="Barry K."/>
            <person name="LaButti K."/>
            <person name="Morin E."/>
            <person name="Salamov A."/>
            <person name="Lipzen A."/>
            <person name="Mereny Z."/>
            <person name="Hegedus B."/>
            <person name="Baldrian P."/>
            <person name="Stursova M."/>
            <person name="Weitz H."/>
            <person name="Taylor A."/>
            <person name="Grigoriev I.V."/>
            <person name="Nagy L.G."/>
            <person name="Martin F."/>
            <person name="Kauserud H."/>
        </authorList>
    </citation>
    <scope>NUCLEOTIDE SEQUENCE</scope>
    <source>
        <strain evidence="10">CBHHK002</strain>
    </source>
</reference>
<evidence type="ECO:0000259" key="9">
    <source>
        <dbReference type="PROSITE" id="PS50110"/>
    </source>
</evidence>
<evidence type="ECO:0000256" key="3">
    <source>
        <dbReference type="ARBA" id="ARBA00022553"/>
    </source>
</evidence>
<feature type="region of interest" description="Disordered" evidence="7">
    <location>
        <begin position="733"/>
        <end position="811"/>
    </location>
</feature>
<dbReference type="SUPFAM" id="SSF47384">
    <property type="entry name" value="Homodimeric domain of signal transducing histidine kinase"/>
    <property type="match status" value="1"/>
</dbReference>
<dbReference type="PROSITE" id="PS50109">
    <property type="entry name" value="HIS_KIN"/>
    <property type="match status" value="1"/>
</dbReference>
<dbReference type="PROSITE" id="PS50110">
    <property type="entry name" value="RESPONSE_REGULATORY"/>
    <property type="match status" value="1"/>
</dbReference>
<dbReference type="InterPro" id="IPR004358">
    <property type="entry name" value="Sig_transdc_His_kin-like_C"/>
</dbReference>
<dbReference type="GO" id="GO:0009927">
    <property type="term" value="F:histidine phosphotransfer kinase activity"/>
    <property type="evidence" value="ECO:0007669"/>
    <property type="project" value="TreeGrafter"/>
</dbReference>
<dbReference type="SUPFAM" id="SSF52172">
    <property type="entry name" value="CheY-like"/>
    <property type="match status" value="1"/>
</dbReference>
<dbReference type="InterPro" id="IPR003594">
    <property type="entry name" value="HATPase_dom"/>
</dbReference>
<feature type="compositionally biased region" description="Basic and acidic residues" evidence="7">
    <location>
        <begin position="27"/>
        <end position="36"/>
    </location>
</feature>
<evidence type="ECO:0000313" key="10">
    <source>
        <dbReference type="EMBL" id="KAJ7361101.1"/>
    </source>
</evidence>
<organism evidence="10 11">
    <name type="scientific">Mycena albidolilacea</name>
    <dbReference type="NCBI Taxonomy" id="1033008"/>
    <lineage>
        <taxon>Eukaryota</taxon>
        <taxon>Fungi</taxon>
        <taxon>Dikarya</taxon>
        <taxon>Basidiomycota</taxon>
        <taxon>Agaricomycotina</taxon>
        <taxon>Agaricomycetes</taxon>
        <taxon>Agaricomycetidae</taxon>
        <taxon>Agaricales</taxon>
        <taxon>Marasmiineae</taxon>
        <taxon>Mycenaceae</taxon>
        <taxon>Mycena</taxon>
    </lineage>
</organism>
<dbReference type="EC" id="2.7.13.3" evidence="2"/>
<keyword evidence="11" id="KW-1185">Reference proteome</keyword>
<evidence type="ECO:0000259" key="8">
    <source>
        <dbReference type="PROSITE" id="PS50109"/>
    </source>
</evidence>
<protein>
    <recommendedName>
        <fullName evidence="2">histidine kinase</fullName>
        <ecNumber evidence="2">2.7.13.3</ecNumber>
    </recommendedName>
</protein>
<dbReference type="CDD" id="cd17546">
    <property type="entry name" value="REC_hyHK_CKI1_RcsC-like"/>
    <property type="match status" value="1"/>
</dbReference>
<dbReference type="Pfam" id="PF02518">
    <property type="entry name" value="HATPase_c"/>
    <property type="match status" value="1"/>
</dbReference>
<dbReference type="CDD" id="cd00082">
    <property type="entry name" value="HisKA"/>
    <property type="match status" value="1"/>
</dbReference>
<keyword evidence="4" id="KW-0808">Transferase</keyword>